<evidence type="ECO:0000313" key="3">
    <source>
        <dbReference type="Proteomes" id="UP000190831"/>
    </source>
</evidence>
<feature type="compositionally biased region" description="Low complexity" evidence="1">
    <location>
        <begin position="75"/>
        <end position="88"/>
    </location>
</feature>
<feature type="compositionally biased region" description="Acidic residues" evidence="1">
    <location>
        <begin position="354"/>
        <end position="367"/>
    </location>
</feature>
<feature type="compositionally biased region" description="Polar residues" evidence="1">
    <location>
        <begin position="89"/>
        <end position="114"/>
    </location>
</feature>
<keyword evidence="3" id="KW-1185">Reference proteome</keyword>
<dbReference type="AlphaFoldDB" id="A0A1G4MGL8"/>
<dbReference type="Proteomes" id="UP000190831">
    <property type="component" value="Chromosome F"/>
</dbReference>
<feature type="region of interest" description="Disordered" evidence="1">
    <location>
        <begin position="342"/>
        <end position="371"/>
    </location>
</feature>
<feature type="region of interest" description="Disordered" evidence="1">
    <location>
        <begin position="269"/>
        <end position="292"/>
    </location>
</feature>
<reference evidence="3" key="1">
    <citation type="submission" date="2016-03" db="EMBL/GenBank/DDBJ databases">
        <authorList>
            <person name="Devillers H."/>
        </authorList>
    </citation>
    <scope>NUCLEOTIDE SEQUENCE [LARGE SCALE GENOMIC DNA]</scope>
</reference>
<dbReference type="EMBL" id="LT598490">
    <property type="protein sequence ID" value="SCW02901.1"/>
    <property type="molecule type" value="Genomic_DNA"/>
</dbReference>
<gene>
    <name evidence="2" type="ORF">LAFE_0F16776G</name>
</gene>
<organism evidence="2 3">
    <name type="scientific">Lachancea fermentati</name>
    <name type="common">Zygosaccharomyces fermentati</name>
    <dbReference type="NCBI Taxonomy" id="4955"/>
    <lineage>
        <taxon>Eukaryota</taxon>
        <taxon>Fungi</taxon>
        <taxon>Dikarya</taxon>
        <taxon>Ascomycota</taxon>
        <taxon>Saccharomycotina</taxon>
        <taxon>Saccharomycetes</taxon>
        <taxon>Saccharomycetales</taxon>
        <taxon>Saccharomycetaceae</taxon>
        <taxon>Lachancea</taxon>
    </lineage>
</organism>
<feature type="compositionally biased region" description="Polar residues" evidence="1">
    <location>
        <begin position="54"/>
        <end position="63"/>
    </location>
</feature>
<name>A0A1G4MGL8_LACFM</name>
<feature type="compositionally biased region" description="Basic residues" evidence="1">
    <location>
        <begin position="1"/>
        <end position="11"/>
    </location>
</feature>
<feature type="region of interest" description="Disordered" evidence="1">
    <location>
        <begin position="769"/>
        <end position="831"/>
    </location>
</feature>
<evidence type="ECO:0000313" key="2">
    <source>
        <dbReference type="EMBL" id="SCW02901.1"/>
    </source>
</evidence>
<feature type="compositionally biased region" description="Low complexity" evidence="1">
    <location>
        <begin position="183"/>
        <end position="197"/>
    </location>
</feature>
<feature type="compositionally biased region" description="Low complexity" evidence="1">
    <location>
        <begin position="782"/>
        <end position="793"/>
    </location>
</feature>
<protein>
    <submittedName>
        <fullName evidence="2">LAFE_0F16776g1_1</fullName>
    </submittedName>
</protein>
<feature type="region of interest" description="Disordered" evidence="1">
    <location>
        <begin position="161"/>
        <end position="206"/>
    </location>
</feature>
<accession>A0A1G4MGL8</accession>
<evidence type="ECO:0000256" key="1">
    <source>
        <dbReference type="SAM" id="MobiDB-lite"/>
    </source>
</evidence>
<sequence length="831" mass="92415">MKALIKSHRRSASLDSSPTKSPRARDSQRTINEPSSPAQFGLYSSEPLSHGPRHSSSFESLPKLSNKNKIFTTKLFKKSSNSSSNLSKPGTNSGTPTSYTFKQFPSPDGNSPSTFERGLQKTPRDTNVERFPAIKGTRTHEWGEISEGSQSVIVLNRSSLSSDMSSDAGDPGISANARSQRESVSTAASSSVSNTRRSSYDSQAVPSDAITKLKDINEIKEKHPYFSLRSNSNKSKNRQFQIHSHDDIISLGKQSGISLECLSSNFNSHNGVDSSPNLSEPTSRPGLTFGSDSQMIGLGLTIEKCDSLRSKPESSESSINELKNLILNDRSFEEGDELFLTGKTEQADSKGEESFEDEENSSDECSSDDSSKFSFEINGINGRTSSVKYYSKPQPTNNVYVDDLYDDEEFDDEVNYCDDEDVDFAEDDTVHLFNRNYFKDNKEIETEGFPGLENQISDDNSKFEERAGNVHNVKRYGDICKMSDEESISSQADYEDCPVKKVNKVSCYGDFFDLSDDENSNAERIENDVLPSKIEDRNLSRDNHLQGLNSYEDVQATQPETDKRITSRINPKEEEINKSDEVCSQNYLGRTTSPISFTVTTCDGNVLRSPFAHTTSPAASEAQSIPSALLPPRSHSLKYHDISSNLDNEVPGAMSNLYFIDETEEDRYNKENQSDDHYLDEINDIPEDFSFSEGDDEYLLSPSKTPDPRVTSASFKRTHSFSEKPVNVLKEKSPIRYKLELKNKTVTFFNNHISRSISDSAMYNMTPEADTCSLKSPEAETLPLSPLKSELSPVTPSNSFSRPSPYFSQGNSLSPIQESNSSVDNSPKIVV</sequence>
<feature type="region of interest" description="Disordered" evidence="1">
    <location>
        <begin position="75"/>
        <end position="143"/>
    </location>
</feature>
<feature type="compositionally biased region" description="Polar residues" evidence="1">
    <location>
        <begin position="29"/>
        <end position="38"/>
    </location>
</feature>
<feature type="compositionally biased region" description="Polar residues" evidence="1">
    <location>
        <begin position="269"/>
        <end position="282"/>
    </location>
</feature>
<feature type="region of interest" description="Disordered" evidence="1">
    <location>
        <begin position="1"/>
        <end position="63"/>
    </location>
</feature>
<dbReference type="OMA" id="QSLKYHD"/>
<dbReference type="OrthoDB" id="3973129at2759"/>
<feature type="compositionally biased region" description="Basic and acidic residues" evidence="1">
    <location>
        <begin position="118"/>
        <end position="128"/>
    </location>
</feature>
<feature type="compositionally biased region" description="Polar residues" evidence="1">
    <location>
        <begin position="794"/>
        <end position="825"/>
    </location>
</feature>
<proteinExistence type="predicted"/>